<dbReference type="SUPFAM" id="SSF56112">
    <property type="entry name" value="Protein kinase-like (PK-like)"/>
    <property type="match status" value="1"/>
</dbReference>
<feature type="compositionally biased region" description="Polar residues" evidence="15">
    <location>
        <begin position="1309"/>
        <end position="1319"/>
    </location>
</feature>
<keyword evidence="7" id="KW-0808">Transferase</keyword>
<proteinExistence type="inferred from homology"/>
<dbReference type="InterPro" id="IPR008271">
    <property type="entry name" value="Ser/Thr_kinase_AS"/>
</dbReference>
<evidence type="ECO:0000256" key="11">
    <source>
        <dbReference type="ARBA" id="ARBA00023054"/>
    </source>
</evidence>
<evidence type="ECO:0000256" key="2">
    <source>
        <dbReference type="ARBA" id="ARBA00004496"/>
    </source>
</evidence>
<reference evidence="17" key="1">
    <citation type="submission" date="2017-10" db="EMBL/GenBank/DDBJ databases">
        <title>Transcriptome Assembly of Sugarcane Aphid Adults.</title>
        <authorList>
            <person name="Scully E.D."/>
            <person name="Palmer N.A."/>
            <person name="Geib S.M."/>
            <person name="Sarath G."/>
            <person name="Sattler S.E."/>
        </authorList>
    </citation>
    <scope>NUCLEOTIDE SEQUENCE</scope>
    <source>
        <tissue evidence="17">Whole body</tissue>
    </source>
</reference>
<dbReference type="InterPro" id="IPR056865">
    <property type="entry name" value="CCTL2_WNK"/>
</dbReference>
<dbReference type="PROSITE" id="PS50011">
    <property type="entry name" value="PROTEIN_KINASE_DOM"/>
    <property type="match status" value="1"/>
</dbReference>
<feature type="compositionally biased region" description="Basic and acidic residues" evidence="15">
    <location>
        <begin position="124"/>
        <end position="141"/>
    </location>
</feature>
<comment type="similarity">
    <text evidence="14">Belongs to the protein kinase superfamily. Ser/Thr protein kinase family. WNK subfamily.</text>
</comment>
<dbReference type="EMBL" id="GFXV01001860">
    <property type="protein sequence ID" value="MBW13665.1"/>
    <property type="molecule type" value="Transcribed_RNA"/>
</dbReference>
<keyword evidence="10" id="KW-0067">ATP-binding</keyword>
<dbReference type="Gene3D" id="3.10.20.90">
    <property type="entry name" value="Phosphatidylinositol 3-kinase Catalytic Subunit, Chain A, domain 1"/>
    <property type="match status" value="2"/>
</dbReference>
<dbReference type="GO" id="GO:0004674">
    <property type="term" value="F:protein serine/threonine kinase activity"/>
    <property type="evidence" value="ECO:0007669"/>
    <property type="project" value="UniProtKB-KW"/>
</dbReference>
<evidence type="ECO:0000259" key="16">
    <source>
        <dbReference type="PROSITE" id="PS50011"/>
    </source>
</evidence>
<evidence type="ECO:0000256" key="8">
    <source>
        <dbReference type="ARBA" id="ARBA00022741"/>
    </source>
</evidence>
<keyword evidence="6" id="KW-0723">Serine/threonine-protein kinase</keyword>
<feature type="compositionally biased region" description="Basic and acidic residues" evidence="15">
    <location>
        <begin position="1320"/>
        <end position="1330"/>
    </location>
</feature>
<sequence>MSYRNRLPRVAKNNNETPSRNKNTTRHDCCSATKLRASSVEHDRINGNHEAHRNATSVDRVLSVNRIPRLNQLTGDSCCAASCRTPNRTATKTTINRTSLSSPSTPLRKVSARGRGAATPSPRFRRETTVQKKTVDNKPNKECQSSSADMPSKQSYLFTQNYYDTGSCSVEIIEESCSQITLPIPTEILNTKSAILNRSDDDEEKATGISPDGRFLKFDEELGHGSFKTVFRGLDTQTGVAVAWCELQENKLTKTERARFREEAEMLKGLQHPNIVRFYDYWEVSLTKRKYIVLVTELMTSGTLKTYLRRFKKINPKVLKSWCRQIVKGLSFLHSRTPPIIHRDLKCDNIFITGTTGCVKIGDLGLATLKNRSFAKSVIGTPEFMAPEMYEEHYDESVDVYAFGMCMLEMATSEYPYTECTGPAQIYKKVISGVKPLSFDKIENPEIKDIIESCIKLKKEERPSIKELLAHDFFTEDPGIKLEMVSRTDSRIEFRLRILDPKKRCSNKHRENEAIQFDFDVINDNADDVASEMAKSGLILEEDSKTIAKMLTNQVYNLNKEQNDKRDVPIDEELYKDDINSDVNGLQFRQPETVVMYQPAKYINQDEEIKYDNTSILPKNLLKPSSEINVTELINQDQLFIQTSPSKSLPLRSVDAISQQDNYRKISNISNASTDSAYTSDTNMTYKQLSDINQVPNMVEVVPENYVSNGNDNIYHQDSTVYQNVESAINQDATTFIPNAHWNYQVNAVQNQLPPTADEELQRKISTVSTVSNLSSLSSDSVQGLVLQDIQLHAIIHEENSLQNNQNVYVRNQEGINMNQPDNLNYCNAQSPSNESYLPNIQSYQENQVCSNYNNQIILPEETTQVEEKLLESTIESSTNAAEPDLKQNLRVDNLEELSVTKEAATRKKSRTSGPSLNLLAVYDNRQAECQLENNKHKTVTFRFNIDDVVPYDVANKLVTEDLLEVSHVDLVAEMMKDLVNKLKLDIEPVSNNCVDPPLLQQETEGISVTGDSENTINTNQLNVTVTEPSKEVEEKLEPEKKKPARKISRFLVSPVITEQTLEECNIDKNIPKQTELLSPESLQKNILNEMITLASTNNQNVPVCPLTTNEDISSPDTNTGLTTDSKLHSQVSSDTTCQKGGSLTISELQQKLIQLTAQPSELSSSTPPIGSHPSTPHGHTGYETYMNNLQKRLASISMPAGNILGPLSPQSTLHAISSATSKLKIPIAIEVVKPMQPVAIGVDEVHIGDEVGPIVVHAVQAQSILTGNETLQRVIVTEENKDQQTMVVQPLPGHVIMVQSQFIQNQEPSVQEFENNSNNHKEDSKERKISRAQSVDLHSLEKKLSSIHNNTYKKYSSNAVNVHTLPSSTDQHVAQSLETDVPCDNYQIVSHSNDETKDQKDLNIDYKPANPIEVSQTTQLNVSPFDFQSLLQRQYFELENLRKRHVEELKNCMQMLRSESLQPTILYEALSPLSSSSKKISSETSGNSRSASPTSDNGVMKFTPTGLYFLPESVKLLSPSLAES</sequence>
<evidence type="ECO:0000256" key="13">
    <source>
        <dbReference type="ARBA" id="ARBA00048679"/>
    </source>
</evidence>
<dbReference type="Pfam" id="PF24889">
    <property type="entry name" value="CCTL2_WNK"/>
    <property type="match status" value="1"/>
</dbReference>
<feature type="region of interest" description="Disordered" evidence="15">
    <location>
        <begin position="1309"/>
        <end position="1336"/>
    </location>
</feature>
<evidence type="ECO:0000256" key="5">
    <source>
        <dbReference type="ARBA" id="ARBA00022490"/>
    </source>
</evidence>
<evidence type="ECO:0000313" key="17">
    <source>
        <dbReference type="EMBL" id="MBW13665.1"/>
    </source>
</evidence>
<comment type="cofactor">
    <cofactor evidence="1">
        <name>Mg(2+)</name>
        <dbReference type="ChEBI" id="CHEBI:18420"/>
    </cofactor>
</comment>
<dbReference type="FunFam" id="1.10.510.10:FF:000006">
    <property type="entry name" value="Serine/threonine-protein kinase WNK1 isoform 2"/>
    <property type="match status" value="1"/>
</dbReference>
<dbReference type="PROSITE" id="PS00108">
    <property type="entry name" value="PROTEIN_KINASE_ST"/>
    <property type="match status" value="1"/>
</dbReference>
<organism evidence="17">
    <name type="scientific">Melanaphis sacchari</name>
    <dbReference type="NCBI Taxonomy" id="742174"/>
    <lineage>
        <taxon>Eukaryota</taxon>
        <taxon>Metazoa</taxon>
        <taxon>Ecdysozoa</taxon>
        <taxon>Arthropoda</taxon>
        <taxon>Hexapoda</taxon>
        <taxon>Insecta</taxon>
        <taxon>Pterygota</taxon>
        <taxon>Neoptera</taxon>
        <taxon>Paraneoptera</taxon>
        <taxon>Hemiptera</taxon>
        <taxon>Sternorrhyncha</taxon>
        <taxon>Aphidomorpha</taxon>
        <taxon>Aphidoidea</taxon>
        <taxon>Aphididae</taxon>
        <taxon>Aphidini</taxon>
        <taxon>Melanaphis</taxon>
    </lineage>
</organism>
<keyword evidence="4" id="KW-0217">Developmental protein</keyword>
<evidence type="ECO:0000256" key="7">
    <source>
        <dbReference type="ARBA" id="ARBA00022679"/>
    </source>
</evidence>
<evidence type="ECO:0000256" key="12">
    <source>
        <dbReference type="ARBA" id="ARBA00047899"/>
    </source>
</evidence>
<dbReference type="Pfam" id="PF12202">
    <property type="entry name" value="OSR1_C"/>
    <property type="match status" value="1"/>
</dbReference>
<comment type="catalytic activity">
    <reaction evidence="12">
        <text>L-threonyl-[protein] + ATP = O-phospho-L-threonyl-[protein] + ADP + H(+)</text>
        <dbReference type="Rhea" id="RHEA:46608"/>
        <dbReference type="Rhea" id="RHEA-COMP:11060"/>
        <dbReference type="Rhea" id="RHEA-COMP:11605"/>
        <dbReference type="ChEBI" id="CHEBI:15378"/>
        <dbReference type="ChEBI" id="CHEBI:30013"/>
        <dbReference type="ChEBI" id="CHEBI:30616"/>
        <dbReference type="ChEBI" id="CHEBI:61977"/>
        <dbReference type="ChEBI" id="CHEBI:456216"/>
        <dbReference type="EC" id="2.7.11.1"/>
    </reaction>
</comment>
<evidence type="ECO:0000256" key="4">
    <source>
        <dbReference type="ARBA" id="ARBA00022473"/>
    </source>
</evidence>
<evidence type="ECO:0000256" key="10">
    <source>
        <dbReference type="ARBA" id="ARBA00022840"/>
    </source>
</evidence>
<name>A0A2H8THR7_9HEMI</name>
<dbReference type="GO" id="GO:0006884">
    <property type="term" value="P:cell volume homeostasis"/>
    <property type="evidence" value="ECO:0007669"/>
    <property type="project" value="UniProtKB-ARBA"/>
</dbReference>
<comment type="catalytic activity">
    <reaction evidence="13">
        <text>L-seryl-[protein] + ATP = O-phospho-L-seryl-[protein] + ADP + H(+)</text>
        <dbReference type="Rhea" id="RHEA:17989"/>
        <dbReference type="Rhea" id="RHEA-COMP:9863"/>
        <dbReference type="Rhea" id="RHEA-COMP:11604"/>
        <dbReference type="ChEBI" id="CHEBI:15378"/>
        <dbReference type="ChEBI" id="CHEBI:29999"/>
        <dbReference type="ChEBI" id="CHEBI:30616"/>
        <dbReference type="ChEBI" id="CHEBI:83421"/>
        <dbReference type="ChEBI" id="CHEBI:456216"/>
        <dbReference type="EC" id="2.7.11.1"/>
    </reaction>
</comment>
<dbReference type="InterPro" id="IPR050588">
    <property type="entry name" value="WNK_Ser-Thr_kinase"/>
</dbReference>
<dbReference type="InterPro" id="IPR000719">
    <property type="entry name" value="Prot_kinase_dom"/>
</dbReference>
<evidence type="ECO:0000256" key="6">
    <source>
        <dbReference type="ARBA" id="ARBA00022527"/>
    </source>
</evidence>
<dbReference type="InterPro" id="IPR024678">
    <property type="entry name" value="Kinase_OSR1/WNK_CCT"/>
</dbReference>
<dbReference type="EC" id="2.7.11.1" evidence="3"/>
<feature type="compositionally biased region" description="Polar residues" evidence="15">
    <location>
        <begin position="90"/>
        <end position="105"/>
    </location>
</feature>
<keyword evidence="8" id="KW-0547">Nucleotide-binding</keyword>
<evidence type="ECO:0000256" key="15">
    <source>
        <dbReference type="SAM" id="MobiDB-lite"/>
    </source>
</evidence>
<comment type="subcellular location">
    <subcellularLocation>
        <location evidence="2">Cytoplasm</location>
    </subcellularLocation>
</comment>
<dbReference type="InterPro" id="IPR011009">
    <property type="entry name" value="Kinase-like_dom_sf"/>
</dbReference>
<dbReference type="OrthoDB" id="4062651at2759"/>
<dbReference type="FunFam" id="3.30.200.20:FF:001054">
    <property type="entry name" value="Serine/threonine-protein kinase WNK1"/>
    <property type="match status" value="1"/>
</dbReference>
<feature type="compositionally biased region" description="Low complexity" evidence="15">
    <location>
        <begin position="1477"/>
        <end position="1489"/>
    </location>
</feature>
<keyword evidence="11" id="KW-0175">Coiled coil</keyword>
<dbReference type="Gene3D" id="1.10.510.10">
    <property type="entry name" value="Transferase(Phosphotransferase) domain 1"/>
    <property type="match status" value="1"/>
</dbReference>
<keyword evidence="9 17" id="KW-0418">Kinase</keyword>
<feature type="compositionally biased region" description="Polar residues" evidence="15">
    <location>
        <begin position="12"/>
        <end position="22"/>
    </location>
</feature>
<dbReference type="GO" id="GO:0005737">
    <property type="term" value="C:cytoplasm"/>
    <property type="evidence" value="ECO:0007669"/>
    <property type="project" value="UniProtKB-SubCell"/>
</dbReference>
<accession>A0A2H8THR7</accession>
<feature type="region of interest" description="Disordered" evidence="15">
    <location>
        <begin position="90"/>
        <end position="150"/>
    </location>
</feature>
<dbReference type="CDD" id="cd13983">
    <property type="entry name" value="STKc_WNK"/>
    <property type="match status" value="1"/>
</dbReference>
<dbReference type="Gene3D" id="3.30.200.20">
    <property type="entry name" value="Phosphorylase Kinase, domain 1"/>
    <property type="match status" value="1"/>
</dbReference>
<feature type="region of interest" description="Disordered" evidence="15">
    <location>
        <begin position="1"/>
        <end position="27"/>
    </location>
</feature>
<dbReference type="GO" id="GO:0140694">
    <property type="term" value="P:membraneless organelle assembly"/>
    <property type="evidence" value="ECO:0007669"/>
    <property type="project" value="UniProtKB-ARBA"/>
</dbReference>
<dbReference type="GO" id="GO:0140693">
    <property type="term" value="F:molecular condensate scaffold activity"/>
    <property type="evidence" value="ECO:0007669"/>
    <property type="project" value="UniProtKB-ARBA"/>
</dbReference>
<keyword evidence="5" id="KW-0963">Cytoplasm</keyword>
<evidence type="ECO:0000256" key="14">
    <source>
        <dbReference type="ARBA" id="ARBA00061662"/>
    </source>
</evidence>
<gene>
    <name evidence="17" type="primary">WNK3_1</name>
</gene>
<dbReference type="GO" id="GO:0005524">
    <property type="term" value="F:ATP binding"/>
    <property type="evidence" value="ECO:0007669"/>
    <property type="project" value="UniProtKB-KW"/>
</dbReference>
<feature type="region of interest" description="Disordered" evidence="15">
    <location>
        <begin position="1477"/>
        <end position="1499"/>
    </location>
</feature>
<evidence type="ECO:0000256" key="9">
    <source>
        <dbReference type="ARBA" id="ARBA00022777"/>
    </source>
</evidence>
<dbReference type="GO" id="GO:0071474">
    <property type="term" value="P:cellular hyperosmotic response"/>
    <property type="evidence" value="ECO:0007669"/>
    <property type="project" value="UniProtKB-ARBA"/>
</dbReference>
<dbReference type="SMART" id="SM00220">
    <property type="entry name" value="S_TKc"/>
    <property type="match status" value="1"/>
</dbReference>
<protein>
    <recommendedName>
        <fullName evidence="3">non-specific serine/threonine protein kinase</fullName>
        <ecNumber evidence="3">2.7.11.1</ecNumber>
    </recommendedName>
</protein>
<evidence type="ECO:0000256" key="3">
    <source>
        <dbReference type="ARBA" id="ARBA00012513"/>
    </source>
</evidence>
<dbReference type="Pfam" id="PF00069">
    <property type="entry name" value="Pkinase"/>
    <property type="match status" value="1"/>
</dbReference>
<dbReference type="PANTHER" id="PTHR13902">
    <property type="entry name" value="SERINE/THREONINE-PROTEIN KINASE WNK WITH NO LYSINE -RELATED"/>
    <property type="match status" value="1"/>
</dbReference>
<feature type="domain" description="Protein kinase" evidence="16">
    <location>
        <begin position="216"/>
        <end position="474"/>
    </location>
</feature>
<evidence type="ECO:0000256" key="1">
    <source>
        <dbReference type="ARBA" id="ARBA00001946"/>
    </source>
</evidence>